<dbReference type="InterPro" id="IPR009781">
    <property type="entry name" value="DUF1345"/>
</dbReference>
<accession>A0A2S5CPL9</accession>
<dbReference type="EMBL" id="PGFZ01000002">
    <property type="protein sequence ID" value="POZ52712.1"/>
    <property type="molecule type" value="Genomic_DNA"/>
</dbReference>
<feature type="transmembrane region" description="Helical" evidence="1">
    <location>
        <begin position="41"/>
        <end position="60"/>
    </location>
</feature>
<reference evidence="2 3" key="1">
    <citation type="submission" date="2017-11" db="EMBL/GenBank/DDBJ databases">
        <title>Draft Genome Sequence of Methylobacter psychrotolerans Sph1T, an Obligate Methanotroph from Low-Temperature Environments.</title>
        <authorList>
            <person name="Oshkin I.Y."/>
            <person name="Miroshnikov K."/>
            <person name="Belova S.E."/>
            <person name="Korzhenkov A."/>
            <person name="Toshchakov S.V."/>
            <person name="Dedysh S.N."/>
        </authorList>
    </citation>
    <scope>NUCLEOTIDE SEQUENCE [LARGE SCALE GENOMIC DNA]</scope>
    <source>
        <strain evidence="2 3">Sph1</strain>
    </source>
</reference>
<evidence type="ECO:0000313" key="3">
    <source>
        <dbReference type="Proteomes" id="UP000237423"/>
    </source>
</evidence>
<proteinExistence type="predicted"/>
<organism evidence="2 3">
    <name type="scientific">Methylovulum psychrotolerans</name>
    <dbReference type="NCBI Taxonomy" id="1704499"/>
    <lineage>
        <taxon>Bacteria</taxon>
        <taxon>Pseudomonadati</taxon>
        <taxon>Pseudomonadota</taxon>
        <taxon>Gammaproteobacteria</taxon>
        <taxon>Methylococcales</taxon>
        <taxon>Methylococcaceae</taxon>
        <taxon>Methylovulum</taxon>
    </lineage>
</organism>
<feature type="transmembrane region" description="Helical" evidence="1">
    <location>
        <begin position="196"/>
        <end position="217"/>
    </location>
</feature>
<sequence>MTAIVRFFNHHPHPRLVIAVLLSLLSACLLPAHWRLVTQILVAWNVLVWSYLILMGWLMLPAKAERVLKIANQEDEHGAMLLTLFSVATVVSFVAIILELSSNGLTGGFRLFHYLLTGATILGSWLFTGVQFTFHYSRLYYAAPPQQRPLLFPGDGQHPDYWDFLYFAFTIAVAAQTADVAVTGHSMRKAVLAQSVLSFLFNVTIIGLSINVMASLIS</sequence>
<gene>
    <name evidence="2" type="ORF">AADEFJLK_01319</name>
</gene>
<dbReference type="RefSeq" id="WP_103973717.1">
    <property type="nucleotide sequence ID" value="NZ_PGFZ01000002.1"/>
</dbReference>
<dbReference type="Pfam" id="PF07077">
    <property type="entry name" value="DUF1345"/>
    <property type="match status" value="1"/>
</dbReference>
<keyword evidence="1" id="KW-1133">Transmembrane helix</keyword>
<evidence type="ECO:0000313" key="2">
    <source>
        <dbReference type="EMBL" id="POZ52712.1"/>
    </source>
</evidence>
<dbReference type="AlphaFoldDB" id="A0A2S5CPL9"/>
<comment type="caution">
    <text evidence="2">The sequence shown here is derived from an EMBL/GenBank/DDBJ whole genome shotgun (WGS) entry which is preliminary data.</text>
</comment>
<keyword evidence="1" id="KW-0472">Membrane</keyword>
<evidence type="ECO:0008006" key="4">
    <source>
        <dbReference type="Google" id="ProtNLM"/>
    </source>
</evidence>
<evidence type="ECO:0000256" key="1">
    <source>
        <dbReference type="SAM" id="Phobius"/>
    </source>
</evidence>
<keyword evidence="1" id="KW-0812">Transmembrane</keyword>
<protein>
    <recommendedName>
        <fullName evidence="4">DUF1345 domain-containing protein</fullName>
    </recommendedName>
</protein>
<feature type="transmembrane region" description="Helical" evidence="1">
    <location>
        <begin position="16"/>
        <end position="34"/>
    </location>
</feature>
<dbReference type="Proteomes" id="UP000237423">
    <property type="component" value="Unassembled WGS sequence"/>
</dbReference>
<dbReference type="PROSITE" id="PS51257">
    <property type="entry name" value="PROKAR_LIPOPROTEIN"/>
    <property type="match status" value="1"/>
</dbReference>
<feature type="transmembrane region" description="Helical" evidence="1">
    <location>
        <begin position="80"/>
        <end position="100"/>
    </location>
</feature>
<feature type="transmembrane region" description="Helical" evidence="1">
    <location>
        <begin position="164"/>
        <end position="184"/>
    </location>
</feature>
<feature type="transmembrane region" description="Helical" evidence="1">
    <location>
        <begin position="112"/>
        <end position="134"/>
    </location>
</feature>
<name>A0A2S5CPL9_9GAMM</name>